<gene>
    <name evidence="1" type="ORF">F511_22193</name>
</gene>
<proteinExistence type="predicted"/>
<evidence type="ECO:0000313" key="2">
    <source>
        <dbReference type="Proteomes" id="UP000250235"/>
    </source>
</evidence>
<name>A0A2Z7CK10_9LAMI</name>
<sequence length="132" mass="14830">MILKLRKPTINLSNLPSDGKSNRTTIEQNTGNLQFSLPVFLALLPCIHHQSDIITFQQNPPKLLPGLLLDTHLLRVIQNQIHVLVEPNDAALDSQILLLEKPYLDASFALKKPEDQVDGLGHYPLDFRARHG</sequence>
<keyword evidence="2" id="KW-1185">Reference proteome</keyword>
<organism evidence="1 2">
    <name type="scientific">Dorcoceras hygrometricum</name>
    <dbReference type="NCBI Taxonomy" id="472368"/>
    <lineage>
        <taxon>Eukaryota</taxon>
        <taxon>Viridiplantae</taxon>
        <taxon>Streptophyta</taxon>
        <taxon>Embryophyta</taxon>
        <taxon>Tracheophyta</taxon>
        <taxon>Spermatophyta</taxon>
        <taxon>Magnoliopsida</taxon>
        <taxon>eudicotyledons</taxon>
        <taxon>Gunneridae</taxon>
        <taxon>Pentapetalae</taxon>
        <taxon>asterids</taxon>
        <taxon>lamiids</taxon>
        <taxon>Lamiales</taxon>
        <taxon>Gesneriaceae</taxon>
        <taxon>Didymocarpoideae</taxon>
        <taxon>Trichosporeae</taxon>
        <taxon>Loxocarpinae</taxon>
        <taxon>Dorcoceras</taxon>
    </lineage>
</organism>
<dbReference type="AlphaFoldDB" id="A0A2Z7CK10"/>
<reference evidence="1 2" key="1">
    <citation type="journal article" date="2015" name="Proc. Natl. Acad. Sci. U.S.A.">
        <title>The resurrection genome of Boea hygrometrica: A blueprint for survival of dehydration.</title>
        <authorList>
            <person name="Xiao L."/>
            <person name="Yang G."/>
            <person name="Zhang L."/>
            <person name="Yang X."/>
            <person name="Zhao S."/>
            <person name="Ji Z."/>
            <person name="Zhou Q."/>
            <person name="Hu M."/>
            <person name="Wang Y."/>
            <person name="Chen M."/>
            <person name="Xu Y."/>
            <person name="Jin H."/>
            <person name="Xiao X."/>
            <person name="Hu G."/>
            <person name="Bao F."/>
            <person name="Hu Y."/>
            <person name="Wan P."/>
            <person name="Li L."/>
            <person name="Deng X."/>
            <person name="Kuang T."/>
            <person name="Xiang C."/>
            <person name="Zhu J.K."/>
            <person name="Oliver M.J."/>
            <person name="He Y."/>
        </authorList>
    </citation>
    <scope>NUCLEOTIDE SEQUENCE [LARGE SCALE GENOMIC DNA]</scope>
    <source>
        <strain evidence="2">cv. XS01</strain>
    </source>
</reference>
<evidence type="ECO:0000313" key="1">
    <source>
        <dbReference type="EMBL" id="KZV46287.1"/>
    </source>
</evidence>
<dbReference type="Proteomes" id="UP000250235">
    <property type="component" value="Unassembled WGS sequence"/>
</dbReference>
<protein>
    <submittedName>
        <fullName evidence="1">Uncharacterized protein</fullName>
    </submittedName>
</protein>
<accession>A0A2Z7CK10</accession>
<dbReference type="EMBL" id="KQ995682">
    <property type="protein sequence ID" value="KZV46287.1"/>
    <property type="molecule type" value="Genomic_DNA"/>
</dbReference>